<feature type="domain" description="DUF4130" evidence="1">
    <location>
        <begin position="83"/>
        <end position="246"/>
    </location>
</feature>
<organism evidence="2 3">
    <name type="scientific">Geoanaerobacter pelophilus</name>
    <dbReference type="NCBI Taxonomy" id="60036"/>
    <lineage>
        <taxon>Bacteria</taxon>
        <taxon>Pseudomonadati</taxon>
        <taxon>Thermodesulfobacteriota</taxon>
        <taxon>Desulfuromonadia</taxon>
        <taxon>Geobacterales</taxon>
        <taxon>Geobacteraceae</taxon>
        <taxon>Geoanaerobacter</taxon>
    </lineage>
</organism>
<reference evidence="2 3" key="1">
    <citation type="submission" date="2021-05" db="EMBL/GenBank/DDBJ databases">
        <title>The draft genome of Geobacter pelophilus DSM 12255.</title>
        <authorList>
            <person name="Xu Z."/>
            <person name="Masuda Y."/>
            <person name="Itoh H."/>
            <person name="Senoo K."/>
        </authorList>
    </citation>
    <scope>NUCLEOTIDE SEQUENCE [LARGE SCALE GENOMIC DNA]</scope>
    <source>
        <strain evidence="2 3">DSM 12255</strain>
    </source>
</reference>
<dbReference type="InterPro" id="IPR025404">
    <property type="entry name" value="DUF4130"/>
</dbReference>
<protein>
    <submittedName>
        <fullName evidence="2">TIGR03915 family putative DNA repair protein</fullName>
    </submittedName>
</protein>
<keyword evidence="3" id="KW-1185">Reference proteome</keyword>
<dbReference type="NCBIfam" id="TIGR03915">
    <property type="entry name" value="SAM_7_link_chp"/>
    <property type="match status" value="1"/>
</dbReference>
<dbReference type="InterPro" id="IPR023875">
    <property type="entry name" value="DNA_repair_put"/>
</dbReference>
<comment type="caution">
    <text evidence="2">The sequence shown here is derived from an EMBL/GenBank/DDBJ whole genome shotgun (WGS) entry which is preliminary data.</text>
</comment>
<accession>A0AAW4LCW3</accession>
<dbReference type="EMBL" id="JAHCVJ010000004">
    <property type="protein sequence ID" value="MBT0665006.1"/>
    <property type="molecule type" value="Genomic_DNA"/>
</dbReference>
<name>A0AAW4LCW3_9BACT</name>
<dbReference type="AlphaFoldDB" id="A0AAW4LCW3"/>
<proteinExistence type="predicted"/>
<dbReference type="Pfam" id="PF13566">
    <property type="entry name" value="DUF4130"/>
    <property type="match status" value="1"/>
</dbReference>
<evidence type="ECO:0000313" key="3">
    <source>
        <dbReference type="Proteomes" id="UP000811899"/>
    </source>
</evidence>
<dbReference type="RefSeq" id="WP_214171773.1">
    <property type="nucleotide sequence ID" value="NZ_JAHCVJ010000004.1"/>
</dbReference>
<sequence>MSGVYRYDGSFSGLLTVMARLLPQRTVPDAIGIDPPQQQSLFCEAIDVATDERLVEQFWPELIARLTPGCLHRIRQVFLADYPERELLICRYLLLAWEKGRGVAGMLAHPQVAPLWKLAQQVGHEAHRYLGFVRFQEVNGGFYYSAIAPDHRILPLIASHFAARFSDQQWVIHDQNHGEGIVYDLRQRHWLLLPMERHAKPDLTPDEEHFQQLWRSYFTTLAIDERQNLRLQQGKVPLKVRPWLVEFG</sequence>
<dbReference type="Proteomes" id="UP000811899">
    <property type="component" value="Unassembled WGS sequence"/>
</dbReference>
<gene>
    <name evidence="2" type="ORF">KI809_11935</name>
</gene>
<evidence type="ECO:0000259" key="1">
    <source>
        <dbReference type="Pfam" id="PF13566"/>
    </source>
</evidence>
<evidence type="ECO:0000313" key="2">
    <source>
        <dbReference type="EMBL" id="MBT0665006.1"/>
    </source>
</evidence>